<dbReference type="AlphaFoldDB" id="A0A378F6I2"/>
<accession>A0A378F6I2</accession>
<dbReference type="Pfam" id="PF12462">
    <property type="entry name" value="Helicase_IV_N"/>
    <property type="match status" value="1"/>
</dbReference>
<dbReference type="EMBL" id="UGNC01000004">
    <property type="protein sequence ID" value="STW40057.1"/>
    <property type="molecule type" value="Genomic_DNA"/>
</dbReference>
<keyword evidence="2" id="KW-0547">Nucleotide-binding</keyword>
<proteinExistence type="predicted"/>
<dbReference type="InterPro" id="IPR022161">
    <property type="entry name" value="Helicase_IV_N"/>
</dbReference>
<sequence length="162" mass="17850">MSDIAAGVLKQQLATIEHTRAEGKWLTRQQVADVQDNIRHALTSLPMPTGRLDAFDNCRELWRECQRWLAILKRRVWPITRPLPSDAGAISRIFDSVESSPLNASQARAVVNGERSLRCWRERAAVKTSVLVGERAWLLARGEAAADKFAAGIRPPGGAGNG</sequence>
<protein>
    <submittedName>
        <fullName evidence="2">DNA helicase IV</fullName>
        <ecNumber evidence="2">3.6.4.12</ecNumber>
    </submittedName>
</protein>
<keyword evidence="2" id="KW-0378">Hydrolase</keyword>
<name>A0A378F6I2_KLEPN</name>
<dbReference type="GO" id="GO:0016787">
    <property type="term" value="F:hydrolase activity"/>
    <property type="evidence" value="ECO:0007669"/>
    <property type="project" value="UniProtKB-KW"/>
</dbReference>
<evidence type="ECO:0000313" key="3">
    <source>
        <dbReference type="Proteomes" id="UP000255167"/>
    </source>
</evidence>
<evidence type="ECO:0000313" key="2">
    <source>
        <dbReference type="EMBL" id="STW40057.1"/>
    </source>
</evidence>
<feature type="domain" description="DNA helicase IV N-terminal" evidence="1">
    <location>
        <begin position="1"/>
        <end position="69"/>
    </location>
</feature>
<dbReference type="GO" id="GO:0003678">
    <property type="term" value="F:DNA helicase activity"/>
    <property type="evidence" value="ECO:0007669"/>
    <property type="project" value="UniProtKB-EC"/>
</dbReference>
<reference evidence="2 3" key="1">
    <citation type="submission" date="2018-06" db="EMBL/GenBank/DDBJ databases">
        <authorList>
            <consortium name="Pathogen Informatics"/>
            <person name="Doyle S."/>
        </authorList>
    </citation>
    <scope>NUCLEOTIDE SEQUENCE [LARGE SCALE GENOMIC DNA]</scope>
    <source>
        <strain evidence="2 3">NCTC9617</strain>
    </source>
</reference>
<evidence type="ECO:0000259" key="1">
    <source>
        <dbReference type="Pfam" id="PF12462"/>
    </source>
</evidence>
<keyword evidence="2" id="KW-0347">Helicase</keyword>
<organism evidence="2 3">
    <name type="scientific">Klebsiella pneumoniae</name>
    <dbReference type="NCBI Taxonomy" id="573"/>
    <lineage>
        <taxon>Bacteria</taxon>
        <taxon>Pseudomonadati</taxon>
        <taxon>Pseudomonadota</taxon>
        <taxon>Gammaproteobacteria</taxon>
        <taxon>Enterobacterales</taxon>
        <taxon>Enterobacteriaceae</taxon>
        <taxon>Klebsiella/Raoultella group</taxon>
        <taxon>Klebsiella</taxon>
        <taxon>Klebsiella pneumoniae complex</taxon>
    </lineage>
</organism>
<gene>
    <name evidence="2" type="primary">helD_2</name>
    <name evidence="2" type="ORF">NCTC9617_01592</name>
</gene>
<dbReference type="Proteomes" id="UP000255167">
    <property type="component" value="Unassembled WGS sequence"/>
</dbReference>
<keyword evidence="2" id="KW-0067">ATP-binding</keyword>
<dbReference type="EC" id="3.6.4.12" evidence="2"/>